<dbReference type="InterPro" id="IPR008936">
    <property type="entry name" value="Rho_GTPase_activation_prot"/>
</dbReference>
<dbReference type="Pfam" id="PF00620">
    <property type="entry name" value="RhoGAP"/>
    <property type="match status" value="1"/>
</dbReference>
<dbReference type="PROSITE" id="PS50191">
    <property type="entry name" value="CRAL_TRIO"/>
    <property type="match status" value="1"/>
</dbReference>
<sequence length="379" mass="43169">MAMADREDFSDIDRHHILSIAGDDKNARKVIVVSACRLPPKTEINHDKLFRYMQYTLDQYVENDYSIVYLHHGLNSENRPSISWLVHVYHVLDRKYKKNLKALFIVHTTGFVKVIWSVLKPFISTNFAKKVVYANRLSDLEEHLYLAQIDIPELVKKHDQEISARYEPTYSPAVSGTALDISLPETQQFGVTLERIKSHTGEDIPSAVQCTVEFLRESGLEVEGLFRRSANITVAKAYTASFNRGETVQFVQEKDIHVAAVLLKKFLRELPEPLLTFQLYDDDIMRIHALPDEEKVEEVVRVLKSALPRQNYIVLKYLMEFLVQVTNNAHLNKMNASNLAIVFGPNLIWTESAVASLSSTGAINSIVKIIIENVPSIFG</sequence>
<dbReference type="Gene3D" id="1.10.555.10">
    <property type="entry name" value="Rho GTPase activation protein"/>
    <property type="match status" value="1"/>
</dbReference>
<protein>
    <submittedName>
        <fullName evidence="1">Rho GTPase-activating 8 isoform X5</fullName>
    </submittedName>
</protein>
<dbReference type="InterPro" id="IPR001251">
    <property type="entry name" value="CRAL-TRIO_dom"/>
</dbReference>
<organism evidence="1 2">
    <name type="scientific">Paramuricea clavata</name>
    <name type="common">Red gorgonian</name>
    <name type="synonym">Violescent sea-whip</name>
    <dbReference type="NCBI Taxonomy" id="317549"/>
    <lineage>
        <taxon>Eukaryota</taxon>
        <taxon>Metazoa</taxon>
        <taxon>Cnidaria</taxon>
        <taxon>Anthozoa</taxon>
        <taxon>Octocorallia</taxon>
        <taxon>Malacalcyonacea</taxon>
        <taxon>Plexauridae</taxon>
        <taxon>Paramuricea</taxon>
    </lineage>
</organism>
<dbReference type="GO" id="GO:0005737">
    <property type="term" value="C:cytoplasm"/>
    <property type="evidence" value="ECO:0007669"/>
    <property type="project" value="TreeGrafter"/>
</dbReference>
<dbReference type="Proteomes" id="UP001152795">
    <property type="component" value="Unassembled WGS sequence"/>
</dbReference>
<dbReference type="InterPro" id="IPR000198">
    <property type="entry name" value="RhoGAP_dom"/>
</dbReference>
<dbReference type="Pfam" id="PF13716">
    <property type="entry name" value="CRAL_TRIO_2"/>
    <property type="match status" value="1"/>
</dbReference>
<dbReference type="OrthoDB" id="19923at2759"/>
<dbReference type="SUPFAM" id="SSF48350">
    <property type="entry name" value="GTPase activation domain, GAP"/>
    <property type="match status" value="1"/>
</dbReference>
<keyword evidence="2" id="KW-1185">Reference proteome</keyword>
<dbReference type="GO" id="GO:2001136">
    <property type="term" value="P:negative regulation of endocytic recycling"/>
    <property type="evidence" value="ECO:0007669"/>
    <property type="project" value="TreeGrafter"/>
</dbReference>
<dbReference type="AlphaFoldDB" id="A0A6S7IME7"/>
<dbReference type="SUPFAM" id="SSF52087">
    <property type="entry name" value="CRAL/TRIO domain"/>
    <property type="match status" value="1"/>
</dbReference>
<dbReference type="InterPro" id="IPR036865">
    <property type="entry name" value="CRAL-TRIO_dom_sf"/>
</dbReference>
<dbReference type="CDD" id="cd00170">
    <property type="entry name" value="SEC14"/>
    <property type="match status" value="1"/>
</dbReference>
<name>A0A6S7IME7_PARCT</name>
<reference evidence="1" key="1">
    <citation type="submission" date="2020-04" db="EMBL/GenBank/DDBJ databases">
        <authorList>
            <person name="Alioto T."/>
            <person name="Alioto T."/>
            <person name="Gomez Garrido J."/>
        </authorList>
    </citation>
    <scope>NUCLEOTIDE SEQUENCE</scope>
    <source>
        <strain evidence="1">A484AB</strain>
    </source>
</reference>
<proteinExistence type="predicted"/>
<dbReference type="GO" id="GO:0007264">
    <property type="term" value="P:small GTPase-mediated signal transduction"/>
    <property type="evidence" value="ECO:0007669"/>
    <property type="project" value="TreeGrafter"/>
</dbReference>
<dbReference type="PANTHER" id="PTHR45808">
    <property type="entry name" value="RHO GTPASE-ACTIVATING PROTEIN 68F"/>
    <property type="match status" value="1"/>
</dbReference>
<gene>
    <name evidence="1" type="ORF">PACLA_8A062862</name>
</gene>
<dbReference type="PANTHER" id="PTHR45808:SF2">
    <property type="entry name" value="RHO GTPASE-ACTIVATING PROTEIN 68F"/>
    <property type="match status" value="1"/>
</dbReference>
<dbReference type="PROSITE" id="PS50238">
    <property type="entry name" value="RHOGAP"/>
    <property type="match status" value="1"/>
</dbReference>
<dbReference type="Gene3D" id="3.40.525.10">
    <property type="entry name" value="CRAL-TRIO lipid binding domain"/>
    <property type="match status" value="1"/>
</dbReference>
<evidence type="ECO:0000313" key="2">
    <source>
        <dbReference type="Proteomes" id="UP001152795"/>
    </source>
</evidence>
<dbReference type="SMART" id="SM00324">
    <property type="entry name" value="RhoGAP"/>
    <property type="match status" value="1"/>
</dbReference>
<accession>A0A6S7IME7</accession>
<comment type="caution">
    <text evidence="1">The sequence shown here is derived from an EMBL/GenBank/DDBJ whole genome shotgun (WGS) entry which is preliminary data.</text>
</comment>
<evidence type="ECO:0000313" key="1">
    <source>
        <dbReference type="EMBL" id="CAB4018633.1"/>
    </source>
</evidence>
<dbReference type="SMART" id="SM00516">
    <property type="entry name" value="SEC14"/>
    <property type="match status" value="1"/>
</dbReference>
<dbReference type="EMBL" id="CACRXK020010096">
    <property type="protein sequence ID" value="CAB4018633.1"/>
    <property type="molecule type" value="Genomic_DNA"/>
</dbReference>
<dbReference type="GO" id="GO:0005096">
    <property type="term" value="F:GTPase activator activity"/>
    <property type="evidence" value="ECO:0007669"/>
    <property type="project" value="TreeGrafter"/>
</dbReference>